<dbReference type="GO" id="GO:0007156">
    <property type="term" value="P:homophilic cell adhesion via plasma membrane adhesion molecules"/>
    <property type="evidence" value="ECO:0007669"/>
    <property type="project" value="TreeGrafter"/>
</dbReference>
<dbReference type="OrthoDB" id="6244967at2759"/>
<evidence type="ECO:0000313" key="4">
    <source>
        <dbReference type="EMBL" id="OXA38730.1"/>
    </source>
</evidence>
<evidence type="ECO:0000313" key="5">
    <source>
        <dbReference type="Proteomes" id="UP000198287"/>
    </source>
</evidence>
<dbReference type="GO" id="GO:0070593">
    <property type="term" value="P:dendrite self-avoidance"/>
    <property type="evidence" value="ECO:0007669"/>
    <property type="project" value="TreeGrafter"/>
</dbReference>
<dbReference type="SMART" id="SM00408">
    <property type="entry name" value="IGc2"/>
    <property type="match status" value="2"/>
</dbReference>
<gene>
    <name evidence="4" type="ORF">Fcan01_26404</name>
</gene>
<evidence type="ECO:0000256" key="2">
    <source>
        <dbReference type="SAM" id="SignalP"/>
    </source>
</evidence>
<dbReference type="InterPro" id="IPR003599">
    <property type="entry name" value="Ig_sub"/>
</dbReference>
<reference evidence="4 5" key="1">
    <citation type="submission" date="2015-12" db="EMBL/GenBank/DDBJ databases">
        <title>The genome of Folsomia candida.</title>
        <authorList>
            <person name="Faddeeva A."/>
            <person name="Derks M.F."/>
            <person name="Anvar Y."/>
            <person name="Smit S."/>
            <person name="Van Straalen N."/>
            <person name="Roelofs D."/>
        </authorList>
    </citation>
    <scope>NUCLEOTIDE SEQUENCE [LARGE SCALE GENOMIC DNA]</scope>
    <source>
        <strain evidence="4 5">VU population</strain>
        <tissue evidence="4">Whole body</tissue>
    </source>
</reference>
<protein>
    <submittedName>
        <fullName evidence="4">Neuroglian</fullName>
    </submittedName>
</protein>
<dbReference type="SUPFAM" id="SSF48726">
    <property type="entry name" value="Immunoglobulin"/>
    <property type="match status" value="2"/>
</dbReference>
<sequence length="297" mass="33105">MPSLILPAFLILLEIIAFSQVTSMVRSPPSIKKEPPNDELLFQVPRKGETDQPFILQCDADGDPAPAYRWTKNGKEFNWLEQNGRISQRSGSGTLIITAPKNEDAGRYQCFASNKLGTATSNSVNVRKAQMDSFNTDEGPLTTTAEEGAPFKMTCDPPYAYPKPRIYWILSTPQGALLSINSSRMTVDPEGTLWFSNVTRNDRTSEYWYTCTESSAYSLFGGEYRLGSMVSLHVLHTNSSSTAPSLQYVTERNTSALKGSSKSLWCIVGEHPCQRYSGRRRAPFFPLMSNLLTTGRR</sequence>
<dbReference type="GO" id="GO:0005886">
    <property type="term" value="C:plasma membrane"/>
    <property type="evidence" value="ECO:0007669"/>
    <property type="project" value="TreeGrafter"/>
</dbReference>
<dbReference type="InterPro" id="IPR003598">
    <property type="entry name" value="Ig_sub2"/>
</dbReference>
<dbReference type="STRING" id="158441.A0A226D105"/>
<dbReference type="Gene3D" id="2.60.40.10">
    <property type="entry name" value="Immunoglobulins"/>
    <property type="match status" value="2"/>
</dbReference>
<organism evidence="4 5">
    <name type="scientific">Folsomia candida</name>
    <name type="common">Springtail</name>
    <dbReference type="NCBI Taxonomy" id="158441"/>
    <lineage>
        <taxon>Eukaryota</taxon>
        <taxon>Metazoa</taxon>
        <taxon>Ecdysozoa</taxon>
        <taxon>Arthropoda</taxon>
        <taxon>Hexapoda</taxon>
        <taxon>Collembola</taxon>
        <taxon>Entomobryomorpha</taxon>
        <taxon>Isotomoidea</taxon>
        <taxon>Isotomidae</taxon>
        <taxon>Proisotominae</taxon>
        <taxon>Folsomia</taxon>
    </lineage>
</organism>
<evidence type="ECO:0000256" key="1">
    <source>
        <dbReference type="ARBA" id="ARBA00023319"/>
    </source>
</evidence>
<dbReference type="Proteomes" id="UP000198287">
    <property type="component" value="Unassembled WGS sequence"/>
</dbReference>
<evidence type="ECO:0000259" key="3">
    <source>
        <dbReference type="PROSITE" id="PS50835"/>
    </source>
</evidence>
<dbReference type="AlphaFoldDB" id="A0A226D105"/>
<feature type="chain" id="PRO_5013370735" evidence="2">
    <location>
        <begin position="20"/>
        <end position="297"/>
    </location>
</feature>
<comment type="caution">
    <text evidence="4">The sequence shown here is derived from an EMBL/GenBank/DDBJ whole genome shotgun (WGS) entry which is preliminary data.</text>
</comment>
<keyword evidence="2" id="KW-0732">Signal</keyword>
<dbReference type="InterPro" id="IPR013783">
    <property type="entry name" value="Ig-like_fold"/>
</dbReference>
<dbReference type="PANTHER" id="PTHR10075:SF100">
    <property type="entry name" value="FASCICLIN-2"/>
    <property type="match status" value="1"/>
</dbReference>
<keyword evidence="5" id="KW-1185">Reference proteome</keyword>
<dbReference type="GO" id="GO:0007411">
    <property type="term" value="P:axon guidance"/>
    <property type="evidence" value="ECO:0007669"/>
    <property type="project" value="TreeGrafter"/>
</dbReference>
<dbReference type="InterPro" id="IPR036179">
    <property type="entry name" value="Ig-like_dom_sf"/>
</dbReference>
<dbReference type="Pfam" id="PF13927">
    <property type="entry name" value="Ig_3"/>
    <property type="match status" value="1"/>
</dbReference>
<dbReference type="PANTHER" id="PTHR10075">
    <property type="entry name" value="BASIGIN RELATED"/>
    <property type="match status" value="1"/>
</dbReference>
<feature type="signal peptide" evidence="2">
    <location>
        <begin position="1"/>
        <end position="19"/>
    </location>
</feature>
<dbReference type="GO" id="GO:0098632">
    <property type="term" value="F:cell-cell adhesion mediator activity"/>
    <property type="evidence" value="ECO:0007669"/>
    <property type="project" value="TreeGrafter"/>
</dbReference>
<dbReference type="GO" id="GO:0030424">
    <property type="term" value="C:axon"/>
    <property type="evidence" value="ECO:0007669"/>
    <property type="project" value="TreeGrafter"/>
</dbReference>
<proteinExistence type="predicted"/>
<dbReference type="InterPro" id="IPR007110">
    <property type="entry name" value="Ig-like_dom"/>
</dbReference>
<keyword evidence="1" id="KW-0393">Immunoglobulin domain</keyword>
<name>A0A226D105_FOLCA</name>
<dbReference type="PROSITE" id="PS50835">
    <property type="entry name" value="IG_LIKE"/>
    <property type="match status" value="1"/>
</dbReference>
<dbReference type="OMA" id="QFENECE"/>
<accession>A0A226D105</accession>
<feature type="domain" description="Ig-like" evidence="3">
    <location>
        <begin position="29"/>
        <end position="125"/>
    </location>
</feature>
<dbReference type="EMBL" id="LNIX01000043">
    <property type="protein sequence ID" value="OXA38730.1"/>
    <property type="molecule type" value="Genomic_DNA"/>
</dbReference>
<dbReference type="FunFam" id="2.60.40.10:FF:001718">
    <property type="entry name" value="Neuroglian, isoform D"/>
    <property type="match status" value="1"/>
</dbReference>
<dbReference type="SMART" id="SM00409">
    <property type="entry name" value="IG"/>
    <property type="match status" value="2"/>
</dbReference>